<sequence length="469" mass="50239">MSLILQRRVEVTDPHDCTDAADDLSILGAICETLVRRTPDGFVPGLARAWSCNDDATEWTFELVPNRRFDDGSPVDAAAVAASLQRMARPDRGATLGAPAVWRQYLGDLQVITPAADRLVLRLPAPMADLLDVLVQGFIAAPGCLPALDDGRTEALVGSGAYRLSSAAQDEVRLEATGDAPNASLTLRAEPDAGRRLKRLLAGEAAVATNLPWDSTLPRGFTRVETLVPVAIIYLMNAAQGPLADPRLRRAIDLALDRDQIVARVMAGGAQRLDAIVSPLHFGGPAPRQTGPDREASRRLLAEAGHADGLTLTVSCPTRLPDEAQRLTAVLAEQLAAVGIRLDVTLTEDRTAYAHSVRKKQIGDLAVFDSSPLSTFRVMHEKIDSRVAGSWWQGFSNPAVEALIDRARATPAPGPRASLYSQACAAMQQDPPWLTLYNPIRVTGLAGDHPGFTLPVDAVPDFAALPRLP</sequence>
<dbReference type="KEGG" id="pars:DRW48_13665"/>
<dbReference type="EMBL" id="CP030918">
    <property type="protein sequence ID" value="AXC50593.1"/>
    <property type="molecule type" value="Genomic_DNA"/>
</dbReference>
<evidence type="ECO:0000256" key="1">
    <source>
        <dbReference type="ARBA" id="ARBA00004418"/>
    </source>
</evidence>
<keyword evidence="5" id="KW-1185">Reference proteome</keyword>
<organism evidence="4 5">
    <name type="scientific">Paracoccus suum</name>
    <dbReference type="NCBI Taxonomy" id="2259340"/>
    <lineage>
        <taxon>Bacteria</taxon>
        <taxon>Pseudomonadati</taxon>
        <taxon>Pseudomonadota</taxon>
        <taxon>Alphaproteobacteria</taxon>
        <taxon>Rhodobacterales</taxon>
        <taxon>Paracoccaceae</taxon>
        <taxon>Paracoccus</taxon>
    </lineage>
</organism>
<dbReference type="GO" id="GO:0030288">
    <property type="term" value="C:outer membrane-bounded periplasmic space"/>
    <property type="evidence" value="ECO:0007669"/>
    <property type="project" value="UniProtKB-ARBA"/>
</dbReference>
<accession>A0A344PMI8</accession>
<evidence type="ECO:0000313" key="5">
    <source>
        <dbReference type="Proteomes" id="UP000252023"/>
    </source>
</evidence>
<dbReference type="InterPro" id="IPR000914">
    <property type="entry name" value="SBP_5_dom"/>
</dbReference>
<proteinExistence type="inferred from homology"/>
<dbReference type="GO" id="GO:0043190">
    <property type="term" value="C:ATP-binding cassette (ABC) transporter complex"/>
    <property type="evidence" value="ECO:0007669"/>
    <property type="project" value="InterPro"/>
</dbReference>
<dbReference type="Pfam" id="PF00496">
    <property type="entry name" value="SBP_bac_5"/>
    <property type="match status" value="1"/>
</dbReference>
<dbReference type="AlphaFoldDB" id="A0A344PMI8"/>
<evidence type="ECO:0000259" key="3">
    <source>
        <dbReference type="Pfam" id="PF00496"/>
    </source>
</evidence>
<protein>
    <submittedName>
        <fullName evidence="4">Peptide ABC transporter substrate-binding protein</fullName>
    </submittedName>
</protein>
<dbReference type="Proteomes" id="UP000252023">
    <property type="component" value="Chromosome"/>
</dbReference>
<dbReference type="Gene3D" id="3.90.76.10">
    <property type="entry name" value="Dipeptide-binding Protein, Domain 1"/>
    <property type="match status" value="1"/>
</dbReference>
<dbReference type="Gene3D" id="3.40.190.10">
    <property type="entry name" value="Periplasmic binding protein-like II"/>
    <property type="match status" value="1"/>
</dbReference>
<evidence type="ECO:0000256" key="2">
    <source>
        <dbReference type="ARBA" id="ARBA00005695"/>
    </source>
</evidence>
<reference evidence="5" key="1">
    <citation type="submission" date="2018-07" db="EMBL/GenBank/DDBJ databases">
        <title>Genome sequencing of Paracoccus sp. SC2-6.</title>
        <authorList>
            <person name="Heo J."/>
            <person name="Kim S.-J."/>
            <person name="Kwon S.-W."/>
        </authorList>
    </citation>
    <scope>NUCLEOTIDE SEQUENCE [LARGE SCALE GENOMIC DNA]</scope>
    <source>
        <strain evidence="5">SC2-6</strain>
    </source>
</reference>
<dbReference type="RefSeq" id="WP_114076910.1">
    <property type="nucleotide sequence ID" value="NZ_CP030918.1"/>
</dbReference>
<comment type="similarity">
    <text evidence="2">Belongs to the bacterial solute-binding protein 5 family.</text>
</comment>
<name>A0A344PMI8_9RHOB</name>
<dbReference type="InterPro" id="IPR039424">
    <property type="entry name" value="SBP_5"/>
</dbReference>
<comment type="subcellular location">
    <subcellularLocation>
        <location evidence="1">Periplasm</location>
    </subcellularLocation>
</comment>
<dbReference type="InterPro" id="IPR030678">
    <property type="entry name" value="Peptide/Ni-bd"/>
</dbReference>
<evidence type="ECO:0000313" key="4">
    <source>
        <dbReference type="EMBL" id="AXC50593.1"/>
    </source>
</evidence>
<dbReference type="SUPFAM" id="SSF53850">
    <property type="entry name" value="Periplasmic binding protein-like II"/>
    <property type="match status" value="1"/>
</dbReference>
<feature type="domain" description="Solute-binding protein family 5" evidence="3">
    <location>
        <begin position="42"/>
        <end position="357"/>
    </location>
</feature>
<dbReference type="GO" id="GO:0015833">
    <property type="term" value="P:peptide transport"/>
    <property type="evidence" value="ECO:0007669"/>
    <property type="project" value="TreeGrafter"/>
</dbReference>
<dbReference type="Gene3D" id="3.10.105.10">
    <property type="entry name" value="Dipeptide-binding Protein, Domain 3"/>
    <property type="match status" value="1"/>
</dbReference>
<gene>
    <name evidence="4" type="ORF">DRW48_13665</name>
</gene>
<dbReference type="OrthoDB" id="9803988at2"/>
<dbReference type="GO" id="GO:1904680">
    <property type="term" value="F:peptide transmembrane transporter activity"/>
    <property type="evidence" value="ECO:0007669"/>
    <property type="project" value="TreeGrafter"/>
</dbReference>
<dbReference type="PANTHER" id="PTHR30290">
    <property type="entry name" value="PERIPLASMIC BINDING COMPONENT OF ABC TRANSPORTER"/>
    <property type="match status" value="1"/>
</dbReference>
<dbReference type="PIRSF" id="PIRSF002741">
    <property type="entry name" value="MppA"/>
    <property type="match status" value="1"/>
</dbReference>